<dbReference type="NCBIfam" id="TIGR03506">
    <property type="entry name" value="FlgEFG_subfam"/>
    <property type="match status" value="1"/>
</dbReference>
<evidence type="ECO:0000259" key="4">
    <source>
        <dbReference type="Pfam" id="PF06429"/>
    </source>
</evidence>
<dbReference type="InterPro" id="IPR037925">
    <property type="entry name" value="FlgE/F/G-like"/>
</dbReference>
<dbReference type="InterPro" id="IPR010930">
    <property type="entry name" value="Flg_bb/hook_C_dom"/>
</dbReference>
<gene>
    <name evidence="6" type="primary">flhP</name>
    <name evidence="6" type="ORF">MHA01_22060</name>
</gene>
<dbReference type="SUPFAM" id="SSF117143">
    <property type="entry name" value="Flagellar hook protein flgE"/>
    <property type="match status" value="1"/>
</dbReference>
<dbReference type="Pfam" id="PF22692">
    <property type="entry name" value="LlgE_F_G_D1"/>
    <property type="match status" value="1"/>
</dbReference>
<evidence type="ECO:0000259" key="3">
    <source>
        <dbReference type="Pfam" id="PF00460"/>
    </source>
</evidence>
<dbReference type="STRING" id="1371.GCA_900166605_00363"/>
<dbReference type="PANTHER" id="PTHR30435:SF19">
    <property type="entry name" value="FLAGELLAR BASAL-BODY ROD PROTEIN FLGG"/>
    <property type="match status" value="1"/>
</dbReference>
<keyword evidence="6" id="KW-0969">Cilium</keyword>
<keyword evidence="2" id="KW-0975">Bacterial flagellum</keyword>
<evidence type="ECO:0000256" key="1">
    <source>
        <dbReference type="ARBA" id="ARBA00009677"/>
    </source>
</evidence>
<keyword evidence="7" id="KW-1185">Reference proteome</keyword>
<evidence type="ECO:0000256" key="2">
    <source>
        <dbReference type="RuleBase" id="RU362116"/>
    </source>
</evidence>
<protein>
    <submittedName>
        <fullName evidence="6">Flagellar hook-basal body complex protein FlhP</fullName>
    </submittedName>
</protein>
<feature type="domain" description="Flagellar hook protein FlgE/F/G-like D1" evidence="5">
    <location>
        <begin position="102"/>
        <end position="170"/>
    </location>
</feature>
<evidence type="ECO:0000313" key="7">
    <source>
        <dbReference type="Proteomes" id="UP000321051"/>
    </source>
</evidence>
<dbReference type="PANTHER" id="PTHR30435">
    <property type="entry name" value="FLAGELLAR PROTEIN"/>
    <property type="match status" value="1"/>
</dbReference>
<dbReference type="InterPro" id="IPR001444">
    <property type="entry name" value="Flag_bb_rod_N"/>
</dbReference>
<keyword evidence="6" id="KW-0282">Flagellum</keyword>
<accession>A0A510Y9E1</accession>
<reference evidence="6 7" key="1">
    <citation type="submission" date="2019-07" db="EMBL/GenBank/DDBJ databases">
        <title>Whole genome shotgun sequence of Marinococcus halophilus NBRC 102359.</title>
        <authorList>
            <person name="Hosoyama A."/>
            <person name="Uohara A."/>
            <person name="Ohji S."/>
            <person name="Ichikawa N."/>
        </authorList>
    </citation>
    <scope>NUCLEOTIDE SEQUENCE [LARGE SCALE GENOMIC DNA]</scope>
    <source>
        <strain evidence="6 7">NBRC 102359</strain>
    </source>
</reference>
<dbReference type="AlphaFoldDB" id="A0A510Y9E1"/>
<dbReference type="InterPro" id="IPR020013">
    <property type="entry name" value="Flagellar_FlgE/F/G"/>
</dbReference>
<dbReference type="EMBL" id="BJUN01000012">
    <property type="protein sequence ID" value="GEK59301.1"/>
    <property type="molecule type" value="Genomic_DNA"/>
</dbReference>
<dbReference type="Pfam" id="PF06429">
    <property type="entry name" value="Flg_bbr_C"/>
    <property type="match status" value="1"/>
</dbReference>
<dbReference type="InterPro" id="IPR053967">
    <property type="entry name" value="LlgE_F_G-like_D1"/>
</dbReference>
<comment type="similarity">
    <text evidence="1 2">Belongs to the flagella basal body rod proteins family.</text>
</comment>
<organism evidence="6 7">
    <name type="scientific">Marinococcus halophilus</name>
    <dbReference type="NCBI Taxonomy" id="1371"/>
    <lineage>
        <taxon>Bacteria</taxon>
        <taxon>Bacillati</taxon>
        <taxon>Bacillota</taxon>
        <taxon>Bacilli</taxon>
        <taxon>Bacillales</taxon>
        <taxon>Bacillaceae</taxon>
        <taxon>Marinococcus</taxon>
    </lineage>
</organism>
<evidence type="ECO:0000313" key="6">
    <source>
        <dbReference type="EMBL" id="GEK59301.1"/>
    </source>
</evidence>
<proteinExistence type="inferred from homology"/>
<dbReference type="RefSeq" id="WP_094907690.1">
    <property type="nucleotide sequence ID" value="NZ_BJUN01000012.1"/>
</dbReference>
<feature type="domain" description="Flagellar basal-body/hook protein C-terminal" evidence="4">
    <location>
        <begin position="228"/>
        <end position="272"/>
    </location>
</feature>
<comment type="subcellular location">
    <subcellularLocation>
        <location evidence="2">Bacterial flagellum basal body</location>
    </subcellularLocation>
</comment>
<keyword evidence="6" id="KW-0966">Cell projection</keyword>
<dbReference type="GO" id="GO:0009425">
    <property type="term" value="C:bacterial-type flagellum basal body"/>
    <property type="evidence" value="ECO:0007669"/>
    <property type="project" value="UniProtKB-SubCell"/>
</dbReference>
<dbReference type="OrthoDB" id="9804559at2"/>
<dbReference type="Proteomes" id="UP000321051">
    <property type="component" value="Unassembled WGS sequence"/>
</dbReference>
<dbReference type="GO" id="GO:0071978">
    <property type="term" value="P:bacterial-type flagellum-dependent swarming motility"/>
    <property type="evidence" value="ECO:0007669"/>
    <property type="project" value="TreeGrafter"/>
</dbReference>
<name>A0A510Y9E1_MARHA</name>
<sequence>MYSGLRIPFQSMGAVQQQMDTISNNLSNAETAGFKSRQATFSEMMYQQEDNMPMPENGTGRLTPPGIRTGGGAAIGQTALRMEQGALKESERELDFALEDKDTFFQIEAEDGTTEYTRDGQLYLSENPAAPGSYTLVDQNGGFVLNEAGGRFDIPAGTSEFSMQENGELTGVTAAGETVNIGSFGIVQVERPQALTSVGGNRYRFEDLDGLGAAENDMVIEADPSSVKQGMVEQSNVDLSNELVNMMNAQRQYSFNSRALTQGDQMLGLINSIR</sequence>
<feature type="domain" description="Flagellar basal body rod protein N-terminal" evidence="3">
    <location>
        <begin position="14"/>
        <end position="35"/>
    </location>
</feature>
<dbReference type="Pfam" id="PF00460">
    <property type="entry name" value="Flg_bb_rod"/>
    <property type="match status" value="1"/>
</dbReference>
<comment type="caution">
    <text evidence="6">The sequence shown here is derived from an EMBL/GenBank/DDBJ whole genome shotgun (WGS) entry which is preliminary data.</text>
</comment>
<evidence type="ECO:0000259" key="5">
    <source>
        <dbReference type="Pfam" id="PF22692"/>
    </source>
</evidence>